<feature type="compositionally biased region" description="Pro residues" evidence="2">
    <location>
        <begin position="406"/>
        <end position="418"/>
    </location>
</feature>
<keyword evidence="1" id="KW-0175">Coiled coil</keyword>
<dbReference type="OrthoDB" id="10674674at2759"/>
<evidence type="ECO:0000256" key="2">
    <source>
        <dbReference type="SAM" id="MobiDB-lite"/>
    </source>
</evidence>
<feature type="region of interest" description="Disordered" evidence="2">
    <location>
        <begin position="676"/>
        <end position="730"/>
    </location>
</feature>
<evidence type="ECO:0000313" key="4">
    <source>
        <dbReference type="Proteomes" id="UP000751190"/>
    </source>
</evidence>
<gene>
    <name evidence="3" type="ORF">KFE25_008786</name>
</gene>
<feature type="region of interest" description="Disordered" evidence="2">
    <location>
        <begin position="179"/>
        <end position="202"/>
    </location>
</feature>
<accession>A0A8J5Y2T3</accession>
<sequence length="925" mass="94369">MASLRAMRAEHEQLLQQLAQAKQALNEARHVGTMHAATRPDSRGRVAREELRRIDKESARLKREISRMRVQLEAAVHDENISRLHNLVAEKSKEHEVLQTENRLLERQLHQLQPAEDEAELDEQRAISEEHATLSVRIKKYQKLQRIDDLRRQQLQKEYAQASMRADRLRRELKAEQERVKRMEKRVQAGHVDTHDGGPDDDAELAAERAEVASLEKRLAATRTERSADEKRVKIKARDALVDLAAVRKEKERLLAQLAAKQQLIDENSDRLGQRNESMEMSAQTPARPAVASAASAAASRPSPHAPAPSSVSATPPHAKAAGASPQRAADPELHEYAAESAAAIIQLTYRRRTSTPAGQPGVPQPIPPDERAAGVAGAESAAGAAHGGAHGAVAPAPHAAAVAPEPVPEPVPEPAAPAPSVINPFAGKGGKKSKEKPWASGFVSIATPGGAVTATGVAVTAVTATGAVTAMPTSGACATFAAAPTAPTAPATSLSGGVPAPSAQPAPGCALSPPAASTSACAAAGPHAQPPVWLAPHAGTAAAPPCAATGSTPSLFRPNRLLLGGGEGTGGASLSADAADALHAEPIAGRRASGTVAEPAHASGARGALLLPSATCTHSQADASGVAEAPAGGRRQGRRRMLDSPDAPAALPAPTVPPLLALGAPVAQLQPAVAMPVRPSRRETPEPQGGATEHAARGPQQPALAGSAAPALGTAPGLEPGGTPVIAPLGSAASGKVWLTLAQPAADGGGSAAGGGADGLGVGASAHHKGRRRAGEGGLSSGPTSIDDLFAPPRRLPVADPFAKAPAPNELMQGKRPPVSDPFGAVPDPADILSYKRPPAVPDPFGGVPDATAAFASREVEPSAATRAPPVAAGKPAVAAGGQPDPSSGAARPQASVFGAGQRLAPNVAAFDLPIADLSDEEIL</sequence>
<feature type="region of interest" description="Disordered" evidence="2">
    <location>
        <begin position="621"/>
        <end position="654"/>
    </location>
</feature>
<organism evidence="3 4">
    <name type="scientific">Diacronema lutheri</name>
    <name type="common">Unicellular marine alga</name>
    <name type="synonym">Monochrysis lutheri</name>
    <dbReference type="NCBI Taxonomy" id="2081491"/>
    <lineage>
        <taxon>Eukaryota</taxon>
        <taxon>Haptista</taxon>
        <taxon>Haptophyta</taxon>
        <taxon>Pavlovophyceae</taxon>
        <taxon>Pavlovales</taxon>
        <taxon>Pavlovaceae</taxon>
        <taxon>Diacronema</taxon>
    </lineage>
</organism>
<feature type="compositionally biased region" description="Low complexity" evidence="2">
    <location>
        <begin position="392"/>
        <end position="405"/>
    </location>
</feature>
<reference evidence="3" key="1">
    <citation type="submission" date="2021-05" db="EMBL/GenBank/DDBJ databases">
        <title>The genome of the haptophyte Pavlova lutheri (Diacronema luteri, Pavlovales) - a model for lipid biosynthesis in eukaryotic algae.</title>
        <authorList>
            <person name="Hulatt C.J."/>
            <person name="Posewitz M.C."/>
        </authorList>
    </citation>
    <scope>NUCLEOTIDE SEQUENCE</scope>
    <source>
        <strain evidence="3">NIVA-4/92</strain>
    </source>
</reference>
<name>A0A8J5Y2T3_DIALT</name>
<feature type="compositionally biased region" description="Basic and acidic residues" evidence="2">
    <location>
        <begin position="179"/>
        <end position="198"/>
    </location>
</feature>
<dbReference type="EMBL" id="JAGTXO010000001">
    <property type="protein sequence ID" value="KAG8470365.1"/>
    <property type="molecule type" value="Genomic_DNA"/>
</dbReference>
<protein>
    <submittedName>
        <fullName evidence="3">Uncharacterized protein</fullName>
    </submittedName>
</protein>
<keyword evidence="4" id="KW-1185">Reference proteome</keyword>
<feature type="region of interest" description="Disordered" evidence="2">
    <location>
        <begin position="354"/>
        <end position="437"/>
    </location>
</feature>
<proteinExistence type="predicted"/>
<dbReference type="OMA" id="RRNEPRM"/>
<feature type="region of interest" description="Disordered" evidence="2">
    <location>
        <begin position="761"/>
        <end position="896"/>
    </location>
</feature>
<evidence type="ECO:0000313" key="3">
    <source>
        <dbReference type="EMBL" id="KAG8470365.1"/>
    </source>
</evidence>
<dbReference type="Proteomes" id="UP000751190">
    <property type="component" value="Unassembled WGS sequence"/>
</dbReference>
<dbReference type="AlphaFoldDB" id="A0A8J5Y2T3"/>
<feature type="compositionally biased region" description="Low complexity" evidence="2">
    <location>
        <begin position="374"/>
        <end position="385"/>
    </location>
</feature>
<feature type="compositionally biased region" description="Low complexity" evidence="2">
    <location>
        <begin position="869"/>
        <end position="883"/>
    </location>
</feature>
<feature type="coiled-coil region" evidence="1">
    <location>
        <begin position="1"/>
        <end position="108"/>
    </location>
</feature>
<evidence type="ECO:0000256" key="1">
    <source>
        <dbReference type="SAM" id="Coils"/>
    </source>
</evidence>
<feature type="compositionally biased region" description="Low complexity" evidence="2">
    <location>
        <begin position="699"/>
        <end position="725"/>
    </location>
</feature>
<feature type="region of interest" description="Disordered" evidence="2">
    <location>
        <begin position="268"/>
        <end position="331"/>
    </location>
</feature>
<feature type="compositionally biased region" description="Low complexity" evidence="2">
    <location>
        <begin position="285"/>
        <end position="319"/>
    </location>
</feature>
<feature type="region of interest" description="Disordered" evidence="2">
    <location>
        <begin position="489"/>
        <end position="512"/>
    </location>
</feature>
<comment type="caution">
    <text evidence="3">The sequence shown here is derived from an EMBL/GenBank/DDBJ whole genome shotgun (WGS) entry which is preliminary data.</text>
</comment>
<feature type="compositionally biased region" description="Basic and acidic residues" evidence="2">
    <location>
        <begin position="268"/>
        <end position="278"/>
    </location>
</feature>